<dbReference type="Proteomes" id="UP000699042">
    <property type="component" value="Unassembled WGS sequence"/>
</dbReference>
<reference evidence="1" key="1">
    <citation type="submission" date="2021-05" db="EMBL/GenBank/DDBJ databases">
        <title>Comparative genomics of three Colletotrichum scovillei strains and genetic complementation revealed genes involved fungal growth and virulence on chili pepper.</title>
        <authorList>
            <person name="Hsieh D.-K."/>
            <person name="Chuang S.-C."/>
            <person name="Chen C.-Y."/>
            <person name="Chao Y.-T."/>
            <person name="Lu M.-Y.J."/>
            <person name="Lee M.-H."/>
            <person name="Shih M.-C."/>
        </authorList>
    </citation>
    <scope>NUCLEOTIDE SEQUENCE</scope>
    <source>
        <strain evidence="1">Coll-153</strain>
    </source>
</reference>
<protein>
    <submittedName>
        <fullName evidence="1">Uncharacterized protein</fullName>
    </submittedName>
</protein>
<dbReference type="EMBL" id="JAESDN010000006">
    <property type="protein sequence ID" value="KAG7048256.1"/>
    <property type="molecule type" value="Genomic_DNA"/>
</dbReference>
<evidence type="ECO:0000313" key="1">
    <source>
        <dbReference type="EMBL" id="KAG7048256.1"/>
    </source>
</evidence>
<name>A0A9P7R5M2_9PEZI</name>
<keyword evidence="2" id="KW-1185">Reference proteome</keyword>
<organism evidence="1 2">
    <name type="scientific">Colletotrichum scovillei</name>
    <dbReference type="NCBI Taxonomy" id="1209932"/>
    <lineage>
        <taxon>Eukaryota</taxon>
        <taxon>Fungi</taxon>
        <taxon>Dikarya</taxon>
        <taxon>Ascomycota</taxon>
        <taxon>Pezizomycotina</taxon>
        <taxon>Sordariomycetes</taxon>
        <taxon>Hypocreomycetidae</taxon>
        <taxon>Glomerellales</taxon>
        <taxon>Glomerellaceae</taxon>
        <taxon>Colletotrichum</taxon>
        <taxon>Colletotrichum acutatum species complex</taxon>
    </lineage>
</organism>
<dbReference type="AlphaFoldDB" id="A0A9P7R5M2"/>
<accession>A0A9P7R5M2</accession>
<proteinExistence type="predicted"/>
<comment type="caution">
    <text evidence="1">The sequence shown here is derived from an EMBL/GenBank/DDBJ whole genome shotgun (WGS) entry which is preliminary data.</text>
</comment>
<gene>
    <name evidence="1" type="ORF">JMJ77_013900</name>
</gene>
<evidence type="ECO:0000313" key="2">
    <source>
        <dbReference type="Proteomes" id="UP000699042"/>
    </source>
</evidence>
<sequence length="64" mass="7292">MWAKQYQGLDGVETFEPSRHRNVFYPWFPKTTKDEHARGSLADKVGLLRYPSLKISAPSALPSD</sequence>